<dbReference type="Gene3D" id="1.10.10.10">
    <property type="entry name" value="Winged helix-like DNA-binding domain superfamily/Winged helix DNA-binding domain"/>
    <property type="match status" value="1"/>
</dbReference>
<dbReference type="GO" id="GO:0030170">
    <property type="term" value="F:pyridoxal phosphate binding"/>
    <property type="evidence" value="ECO:0007669"/>
    <property type="project" value="InterPro"/>
</dbReference>
<organism evidence="7 8">
    <name type="scientific">Azorhizobium caulinodans (strain ATCC 43989 / DSM 5975 / JCM 20966 / LMG 6465 / NBRC 14845 / NCIMB 13405 / ORS 571)</name>
    <dbReference type="NCBI Taxonomy" id="438753"/>
    <lineage>
        <taxon>Bacteria</taxon>
        <taxon>Pseudomonadati</taxon>
        <taxon>Pseudomonadota</taxon>
        <taxon>Alphaproteobacteria</taxon>
        <taxon>Hyphomicrobiales</taxon>
        <taxon>Xanthobacteraceae</taxon>
        <taxon>Azorhizobium</taxon>
    </lineage>
</organism>
<dbReference type="SUPFAM" id="SSF46785">
    <property type="entry name" value="Winged helix' DNA-binding domain"/>
    <property type="match status" value="1"/>
</dbReference>
<reference evidence="8" key="2">
    <citation type="submission" date="2007-04" db="EMBL/GenBank/DDBJ databases">
        <title>Complete genome sequence of the nitrogen-fixing bacterium Azorhizobium caulinodans ORS571.</title>
        <authorList>
            <person name="Lee K.B."/>
            <person name="Backer P.D."/>
            <person name="Aono T."/>
            <person name="Liu C.T."/>
            <person name="Suzuki S."/>
            <person name="Suzuki T."/>
            <person name="Kaneko T."/>
            <person name="Yamada M."/>
            <person name="Tabata S."/>
            <person name="Kupfer D.M."/>
            <person name="Najar F.Z."/>
            <person name="Wiley G.B."/>
            <person name="Roe B."/>
            <person name="Binnewies T."/>
            <person name="Ussery D."/>
            <person name="Vereecke D."/>
            <person name="Gevers D."/>
            <person name="Holsters M."/>
            <person name="Oyaizu H."/>
        </authorList>
    </citation>
    <scope>NUCLEOTIDE SEQUENCE [LARGE SCALE GENOMIC DNA]</scope>
    <source>
        <strain evidence="8">ATCC 43989 / DSM 5975 / JCM 20966 / LMG 6465 / NBRC 14845 / NCIMB 13405 / ORS 571</strain>
    </source>
</reference>
<dbReference type="InterPro" id="IPR000524">
    <property type="entry name" value="Tscrpt_reg_HTH_GntR"/>
</dbReference>
<dbReference type="KEGG" id="azc:AZC_0405"/>
<keyword evidence="2" id="KW-0663">Pyridoxal phosphate</keyword>
<comment type="similarity">
    <text evidence="1">In the C-terminal section; belongs to the class-I pyridoxal-phosphate-dependent aminotransferase family.</text>
</comment>
<dbReference type="STRING" id="438753.AZC_0405"/>
<keyword evidence="8" id="KW-1185">Reference proteome</keyword>
<dbReference type="CDD" id="cd07377">
    <property type="entry name" value="WHTH_GntR"/>
    <property type="match status" value="1"/>
</dbReference>
<dbReference type="InterPro" id="IPR015424">
    <property type="entry name" value="PyrdxlP-dep_Trfase"/>
</dbReference>
<keyword evidence="3" id="KW-0805">Transcription regulation</keyword>
<reference evidence="7 8" key="6">
    <citation type="journal article" date="2011" name="Appl. Environ. Microbiol.">
        <title>Involvement of the azorhizobial chromosome partition gene (parA) in the onset of bacteroid differentiation during Sesbania rostrata stem nodule development.</title>
        <authorList>
            <person name="Liu CT."/>
            <person name="Lee KB."/>
            <person name="Wang YS."/>
            <person name="Peng MH."/>
            <person name="Lee KT."/>
            <person name="Suzuki S."/>
            <person name="Suzuki T."/>
            <person name="Oyaizu H."/>
        </authorList>
    </citation>
    <scope>NUCLEOTIDE SEQUENCE [LARGE SCALE GENOMIC DNA]</scope>
    <source>
        <strain evidence="8">ATCC 43989 / DSM 5975 / JCM 20966 / LMG 6465 / NBRC 14845 / NCIMB 13405 / ORS 571</strain>
    </source>
</reference>
<evidence type="ECO:0000256" key="5">
    <source>
        <dbReference type="ARBA" id="ARBA00023163"/>
    </source>
</evidence>
<dbReference type="SMART" id="SM00345">
    <property type="entry name" value="HTH_GNTR"/>
    <property type="match status" value="1"/>
</dbReference>
<evidence type="ECO:0000313" key="7">
    <source>
        <dbReference type="EMBL" id="BAF86403.1"/>
    </source>
</evidence>
<dbReference type="RefSeq" id="WP_012168936.1">
    <property type="nucleotide sequence ID" value="NC_009937.1"/>
</dbReference>
<dbReference type="Gene3D" id="3.40.640.10">
    <property type="entry name" value="Type I PLP-dependent aspartate aminotransferase-like (Major domain)"/>
    <property type="match status" value="1"/>
</dbReference>
<dbReference type="CDD" id="cd00609">
    <property type="entry name" value="AAT_like"/>
    <property type="match status" value="1"/>
</dbReference>
<dbReference type="SUPFAM" id="SSF53383">
    <property type="entry name" value="PLP-dependent transferases"/>
    <property type="match status" value="1"/>
</dbReference>
<dbReference type="InterPro" id="IPR015421">
    <property type="entry name" value="PyrdxlP-dep_Trfase_major"/>
</dbReference>
<reference evidence="7 8" key="5">
    <citation type="journal article" date="2010" name="Appl. Environ. Microbiol.">
        <title>phrR-like gene praR of Azorhizobium caulinodans ORS571 is essential for symbiosis with Sesbania rostrata and is involved in expression of reb genes.</title>
        <authorList>
            <person name="Akiba N."/>
            <person name="Aono T."/>
            <person name="Toyazaki H."/>
            <person name="Sato S."/>
            <person name="Oyaizu H."/>
        </authorList>
    </citation>
    <scope>NUCLEOTIDE SEQUENCE [LARGE SCALE GENOMIC DNA]</scope>
    <source>
        <strain evidence="8">ATCC 43989 / DSM 5975 / JCM 20966 / LMG 6465 / NBRC 14845 / NCIMB 13405 / ORS 571</strain>
    </source>
</reference>
<protein>
    <submittedName>
        <fullName evidence="7">Putative transcriptional regulator</fullName>
    </submittedName>
</protein>
<dbReference type="PROSITE" id="PS50949">
    <property type="entry name" value="HTH_GNTR"/>
    <property type="match status" value="1"/>
</dbReference>
<accession>A8IK62</accession>
<dbReference type="eggNOG" id="COG1167">
    <property type="taxonomic scope" value="Bacteria"/>
</dbReference>
<keyword evidence="4" id="KW-0238">DNA-binding</keyword>
<dbReference type="GO" id="GO:0003677">
    <property type="term" value="F:DNA binding"/>
    <property type="evidence" value="ECO:0007669"/>
    <property type="project" value="UniProtKB-KW"/>
</dbReference>
<evidence type="ECO:0000256" key="3">
    <source>
        <dbReference type="ARBA" id="ARBA00023015"/>
    </source>
</evidence>
<dbReference type="GO" id="GO:0003700">
    <property type="term" value="F:DNA-binding transcription factor activity"/>
    <property type="evidence" value="ECO:0007669"/>
    <property type="project" value="InterPro"/>
</dbReference>
<evidence type="ECO:0000313" key="8">
    <source>
        <dbReference type="Proteomes" id="UP000000270"/>
    </source>
</evidence>
<feature type="domain" description="HTH gntR-type" evidence="6">
    <location>
        <begin position="33"/>
        <end position="101"/>
    </location>
</feature>
<evidence type="ECO:0000256" key="4">
    <source>
        <dbReference type="ARBA" id="ARBA00023125"/>
    </source>
</evidence>
<dbReference type="Pfam" id="PF00155">
    <property type="entry name" value="Aminotran_1_2"/>
    <property type="match status" value="1"/>
</dbReference>
<gene>
    <name evidence="7" type="ordered locus">AZC_0405</name>
</gene>
<proteinExistence type="inferred from homology"/>
<sequence>MRRSDETNLSEAAAPEVHAADWSALIPVLPKAGPRPVALYAELRRLIEGGVLRPGTKLPPTRELAARLGLSRGAAVAAFELLLAEGFAEARVGAGTFVAAAVPQIAPAAPPPDPRPAVAPPLPGALGLAAPDARTFQILRGLITRHMAVPARHHFGYGDPRGSRALREEVAAYLRTARGVRCHGDQVVLTSGSQQALDLIIRAALTPGDPVWIEDPCYPMARAAFEGAGMRLIGVPVDGEGLDPAAGEARAPHARAVYVTPSHQFPLGVTLTMARRLALIDWARRAGAWIIEDDYDSEYRYAGPPLTALQGIDGAGRVIYVGTFSKALFPGLRVGYAVVPEALLDAVIAVRNRSDRFPPSLLEDALADFLREGHFSAHLRRARRRARDARDALVAVLNEGGLSVAAPDQGLHLVARRPDWTEDATLLAAARAEGFGPRALSPLHVDRPPEAGLVIGFSGFPPEELASAARRWLARIGG</sequence>
<dbReference type="InterPro" id="IPR051446">
    <property type="entry name" value="HTH_trans_reg/aminotransferase"/>
</dbReference>
<evidence type="ECO:0000256" key="2">
    <source>
        <dbReference type="ARBA" id="ARBA00022898"/>
    </source>
</evidence>
<reference evidence="7 8" key="1">
    <citation type="journal article" date="2007" name="Appl. Environ. Microbiol.">
        <title>Rhizobial factors required for stem nodule maturation and maintenance in Sesbania rostrata-Azorhizobium caulinodans ORS571 symbiosis.</title>
        <authorList>
            <person name="Suzuki S."/>
            <person name="Aono T."/>
            <person name="Lee KB."/>
            <person name="Suzuki T."/>
            <person name="Liu CT."/>
            <person name="Miwa H."/>
            <person name="Wakao S."/>
            <person name="Iki T."/>
            <person name="Oyaizu H."/>
        </authorList>
    </citation>
    <scope>NUCLEOTIDE SEQUENCE [LARGE SCALE GENOMIC DNA]</scope>
    <source>
        <strain evidence="8">ATCC 43989 / DSM 5975 / JCM 20966 / LMG 6465 / NBRC 14845 / NCIMB 13405 / ORS 571</strain>
    </source>
</reference>
<dbReference type="PANTHER" id="PTHR46577">
    <property type="entry name" value="HTH-TYPE TRANSCRIPTIONAL REGULATORY PROTEIN GABR"/>
    <property type="match status" value="1"/>
</dbReference>
<dbReference type="InterPro" id="IPR036390">
    <property type="entry name" value="WH_DNA-bd_sf"/>
</dbReference>
<dbReference type="EMBL" id="AP009384">
    <property type="protein sequence ID" value="BAF86403.1"/>
    <property type="molecule type" value="Genomic_DNA"/>
</dbReference>
<dbReference type="InterPro" id="IPR004839">
    <property type="entry name" value="Aminotransferase_I/II_large"/>
</dbReference>
<dbReference type="Proteomes" id="UP000000270">
    <property type="component" value="Chromosome"/>
</dbReference>
<dbReference type="PANTHER" id="PTHR46577:SF1">
    <property type="entry name" value="HTH-TYPE TRANSCRIPTIONAL REGULATORY PROTEIN GABR"/>
    <property type="match status" value="1"/>
</dbReference>
<dbReference type="HOGENOM" id="CLU_017584_0_1_5"/>
<reference evidence="7 8" key="4">
    <citation type="journal article" date="2009" name="Appl. Environ. Microbiol.">
        <title>Comparative genome-wide transcriptional profiling of Azorhizobium caulinodans ORS571 grown under free-living and symbiotic conditions.</title>
        <authorList>
            <person name="Tsukada S."/>
            <person name="Aono T."/>
            <person name="Akiba N."/>
            <person name="Lee KB."/>
            <person name="Liu CT."/>
            <person name="Toyazaki H."/>
            <person name="Oyaizu H."/>
        </authorList>
    </citation>
    <scope>NUCLEOTIDE SEQUENCE [LARGE SCALE GENOMIC DNA]</scope>
    <source>
        <strain evidence="8">ATCC 43989 / DSM 5975 / JCM 20966 / LMG 6465 / NBRC 14845 / NCIMB 13405 / ORS 571</strain>
    </source>
</reference>
<dbReference type="AlphaFoldDB" id="A8IK62"/>
<dbReference type="Pfam" id="PF00392">
    <property type="entry name" value="GntR"/>
    <property type="match status" value="1"/>
</dbReference>
<dbReference type="InterPro" id="IPR036388">
    <property type="entry name" value="WH-like_DNA-bd_sf"/>
</dbReference>
<evidence type="ECO:0000259" key="6">
    <source>
        <dbReference type="PROSITE" id="PS50949"/>
    </source>
</evidence>
<name>A8IK62_AZOC5</name>
<evidence type="ECO:0000256" key="1">
    <source>
        <dbReference type="ARBA" id="ARBA00005384"/>
    </source>
</evidence>
<keyword evidence="5" id="KW-0804">Transcription</keyword>
<reference evidence="7 8" key="3">
    <citation type="journal article" date="2008" name="BMC Genomics">
        <title>The genome of the versatile nitrogen fixer Azorhizobium caulinodans ORS571.</title>
        <authorList>
            <person name="Lee KB."/>
            <person name="Backer P.D."/>
            <person name="Aono T."/>
            <person name="Liu CT."/>
            <person name="Suzuki S."/>
            <person name="Suzuki T."/>
            <person name="Kaneko T."/>
            <person name="Yamada M."/>
            <person name="Tabata S."/>
            <person name="Kupfer D.M."/>
            <person name="Najar F.Z."/>
            <person name="Wiley G.B."/>
            <person name="Roe B."/>
            <person name="Binnewies T.T."/>
            <person name="Ussery D.W."/>
            <person name="D'Haeze W."/>
            <person name="Herder J.D."/>
            <person name="Gevers D."/>
            <person name="Vereecke D."/>
            <person name="Holsters M."/>
            <person name="Oyaizu H."/>
        </authorList>
    </citation>
    <scope>NUCLEOTIDE SEQUENCE [LARGE SCALE GENOMIC DNA]</scope>
    <source>
        <strain evidence="8">ATCC 43989 / DSM 5975 / JCM 20966 / LMG 6465 / NBRC 14845 / NCIMB 13405 / ORS 571</strain>
    </source>
</reference>